<keyword evidence="2" id="KW-0238">DNA-binding</keyword>
<dbReference type="GO" id="GO:0043565">
    <property type="term" value="F:sequence-specific DNA binding"/>
    <property type="evidence" value="ECO:0007669"/>
    <property type="project" value="InterPro"/>
</dbReference>
<evidence type="ECO:0000259" key="4">
    <source>
        <dbReference type="PROSITE" id="PS01124"/>
    </source>
</evidence>
<evidence type="ECO:0000256" key="1">
    <source>
        <dbReference type="ARBA" id="ARBA00023015"/>
    </source>
</evidence>
<evidence type="ECO:0000313" key="5">
    <source>
        <dbReference type="EMBL" id="PXX99202.1"/>
    </source>
</evidence>
<dbReference type="OrthoDB" id="2585681at2"/>
<comment type="caution">
    <text evidence="5">The sequence shown here is derived from an EMBL/GenBank/DDBJ whole genome shotgun (WGS) entry which is preliminary data.</text>
</comment>
<dbReference type="InterPro" id="IPR018060">
    <property type="entry name" value="HTH_AraC"/>
</dbReference>
<dbReference type="AlphaFoldDB" id="A0A2V4A9B8"/>
<name>A0A2V4A9B8_9BACT</name>
<dbReference type="Pfam" id="PF12833">
    <property type="entry name" value="HTH_18"/>
    <property type="match status" value="1"/>
</dbReference>
<evidence type="ECO:0000256" key="2">
    <source>
        <dbReference type="ARBA" id="ARBA00023125"/>
    </source>
</evidence>
<dbReference type="InterPro" id="IPR009057">
    <property type="entry name" value="Homeodomain-like_sf"/>
</dbReference>
<dbReference type="PANTHER" id="PTHR43280:SF32">
    <property type="entry name" value="TRANSCRIPTIONAL REGULATORY PROTEIN"/>
    <property type="match status" value="1"/>
</dbReference>
<evidence type="ECO:0000313" key="6">
    <source>
        <dbReference type="Proteomes" id="UP000248079"/>
    </source>
</evidence>
<feature type="domain" description="HTH araC/xylS-type" evidence="4">
    <location>
        <begin position="171"/>
        <end position="269"/>
    </location>
</feature>
<keyword evidence="6" id="KW-1185">Reference proteome</keyword>
<accession>A0A2V4A9B8</accession>
<dbReference type="PROSITE" id="PS01124">
    <property type="entry name" value="HTH_ARAC_FAMILY_2"/>
    <property type="match status" value="1"/>
</dbReference>
<organism evidence="5 6">
    <name type="scientific">Marinifilum breve</name>
    <dbReference type="NCBI Taxonomy" id="2184082"/>
    <lineage>
        <taxon>Bacteria</taxon>
        <taxon>Pseudomonadati</taxon>
        <taxon>Bacteroidota</taxon>
        <taxon>Bacteroidia</taxon>
        <taxon>Marinilabiliales</taxon>
        <taxon>Marinifilaceae</taxon>
    </lineage>
</organism>
<reference evidence="5 6" key="1">
    <citation type="submission" date="2018-05" db="EMBL/GenBank/DDBJ databases">
        <title>Marinifilum breve JC075T sp. nov., a marine bacterium isolated from Yongle Blue Hole in the South China Sea.</title>
        <authorList>
            <person name="Fu T."/>
        </authorList>
    </citation>
    <scope>NUCLEOTIDE SEQUENCE [LARGE SCALE GENOMIC DNA]</scope>
    <source>
        <strain evidence="5 6">JC075</strain>
    </source>
</reference>
<dbReference type="PANTHER" id="PTHR43280">
    <property type="entry name" value="ARAC-FAMILY TRANSCRIPTIONAL REGULATOR"/>
    <property type="match status" value="1"/>
</dbReference>
<gene>
    <name evidence="5" type="ORF">DF185_15105</name>
</gene>
<protein>
    <submittedName>
        <fullName evidence="5">AraC family transcriptional regulator</fullName>
    </submittedName>
</protein>
<proteinExistence type="predicted"/>
<dbReference type="SMART" id="SM00342">
    <property type="entry name" value="HTH_ARAC"/>
    <property type="match status" value="1"/>
</dbReference>
<dbReference type="Proteomes" id="UP000248079">
    <property type="component" value="Unassembled WGS sequence"/>
</dbReference>
<sequence>MLHTYSNKRDSSYFSFSDEIQNKNQTYKIFWQRSGCSRLIVDGIAYTIKENQILFLTPLNQLEVEEINSTLNQLSFNREFYCIQQHDQEVSCYGYLFFGSSEVPIVSLDLKDQESFDLLIKVILEEFENSDHIQGEMLQVLLKRFLIKCTRLARKTLTNPDINQDKLDIIRQFNVLVEMHFKQKHKVADYADLLNKSPKTISNLFGEYNDKTPLQVIQERIGLEAKRLFIHTDKTAKEVAYELGFDDAAQFSRFFSKVVGKSPTDFKKSMII</sequence>
<dbReference type="Gene3D" id="1.10.10.60">
    <property type="entry name" value="Homeodomain-like"/>
    <property type="match status" value="1"/>
</dbReference>
<keyword evidence="3" id="KW-0804">Transcription</keyword>
<keyword evidence="1" id="KW-0805">Transcription regulation</keyword>
<dbReference type="EMBL" id="QFLI01000006">
    <property type="protein sequence ID" value="PXX99202.1"/>
    <property type="molecule type" value="Genomic_DNA"/>
</dbReference>
<evidence type="ECO:0000256" key="3">
    <source>
        <dbReference type="ARBA" id="ARBA00023163"/>
    </source>
</evidence>
<dbReference type="RefSeq" id="WP_110361594.1">
    <property type="nucleotide sequence ID" value="NZ_QFLI01000006.1"/>
</dbReference>
<dbReference type="GO" id="GO:0003700">
    <property type="term" value="F:DNA-binding transcription factor activity"/>
    <property type="evidence" value="ECO:0007669"/>
    <property type="project" value="InterPro"/>
</dbReference>
<dbReference type="SUPFAM" id="SSF46689">
    <property type="entry name" value="Homeodomain-like"/>
    <property type="match status" value="1"/>
</dbReference>